<gene>
    <name evidence="14" type="ORF">Q644_25770</name>
</gene>
<accession>U4VCW4</accession>
<dbReference type="AlphaFoldDB" id="U4VCW4"/>
<comment type="function">
    <text evidence="1">Is required not only for elongation of protein synthesis but also for the initiation of all mRNA translation through initiator tRNA(fMet) aminoacylation.</text>
</comment>
<reference evidence="14 15" key="1">
    <citation type="journal article" date="2014" name="FEMS Microbiol. Lett.">
        <title>Genome sequencing analysis reveals virulence-related gene content of Ochrobactrum intermedium strain 229E, a urease-positive strain isolated from the human gastric niche.</title>
        <authorList>
            <person name="Kulkarni G.J."/>
            <person name="Shetty S."/>
            <person name="Dharne M.S."/>
            <person name="Shouche Y.S."/>
        </authorList>
    </citation>
    <scope>NUCLEOTIDE SEQUENCE [LARGE SCALE GENOMIC DNA]</scope>
    <source>
        <strain evidence="14 15">229E</strain>
    </source>
</reference>
<evidence type="ECO:0000256" key="6">
    <source>
        <dbReference type="ARBA" id="ARBA00022840"/>
    </source>
</evidence>
<dbReference type="PRINTS" id="PR01041">
    <property type="entry name" value="TRNASYNTHMET"/>
</dbReference>
<evidence type="ECO:0000256" key="10">
    <source>
        <dbReference type="ARBA" id="ARBA00047364"/>
    </source>
</evidence>
<protein>
    <recommendedName>
        <fullName evidence="3">Methionine--tRNA ligase</fullName>
        <ecNumber evidence="2">6.1.1.10</ecNumber>
    </recommendedName>
    <alternativeName>
        <fullName evidence="9">Methionyl-tRNA synthetase</fullName>
    </alternativeName>
</protein>
<dbReference type="InterPro" id="IPR014758">
    <property type="entry name" value="Met-tRNA_synth"/>
</dbReference>
<evidence type="ECO:0000256" key="1">
    <source>
        <dbReference type="ARBA" id="ARBA00003314"/>
    </source>
</evidence>
<evidence type="ECO:0000256" key="2">
    <source>
        <dbReference type="ARBA" id="ARBA00012838"/>
    </source>
</evidence>
<dbReference type="PATRIC" id="fig|1337887.3.peg.4130"/>
<dbReference type="InterPro" id="IPR014729">
    <property type="entry name" value="Rossmann-like_a/b/a_fold"/>
</dbReference>
<dbReference type="InterPro" id="IPR041872">
    <property type="entry name" value="Anticodon_Met"/>
</dbReference>
<dbReference type="GO" id="GO:0005524">
    <property type="term" value="F:ATP binding"/>
    <property type="evidence" value="ECO:0007669"/>
    <property type="project" value="UniProtKB-KW"/>
</dbReference>
<evidence type="ECO:0000313" key="14">
    <source>
        <dbReference type="EMBL" id="ERM00606.1"/>
    </source>
</evidence>
<evidence type="ECO:0000256" key="5">
    <source>
        <dbReference type="ARBA" id="ARBA00022741"/>
    </source>
</evidence>
<dbReference type="CDD" id="cd07957">
    <property type="entry name" value="Anticodon_Ia_Met"/>
    <property type="match status" value="1"/>
</dbReference>
<proteinExistence type="inferred from homology"/>
<evidence type="ECO:0000259" key="13">
    <source>
        <dbReference type="Pfam" id="PF19303"/>
    </source>
</evidence>
<sequence>DNGDIYKGGYAGWYSVRDEAYYGEEETEVREDGVRYGPQGTPVEWVEEESYFFRLSSYQDRLLDLYEQNPPGFIMPAERRNEIVSFVKSGLKDLSISRTTFDWGIPVPGDEKHVMYVWVDALTNYITALGYPDTTDGKWGYWPADAHIIGKDISRFHAVYWPAFLMSAGIPLPKRVFAHGFLFNRGEKMSKSLGNVIDPFGLVERYGLDQLRYFLMREVPFGQDGSYSHDAIVNRTNADLANDLGNLAQRSLSMIAKNCEGKVPVPGEFSEADKAILDQAEAALDTARKAMDDQALHLALGGIFAVVAEANRYFAGGQEPWALRKTDPARMGTVLYVTAEVIRRVGIMVQPFIPQSAEKLLDILAIPADKRQFSDVTASQLVGGTDLPAPQPVFPRYVETEE</sequence>
<dbReference type="Pfam" id="PF09334">
    <property type="entry name" value="tRNA-synt_1g"/>
    <property type="match status" value="1"/>
</dbReference>
<evidence type="ECO:0000259" key="12">
    <source>
        <dbReference type="Pfam" id="PF09334"/>
    </source>
</evidence>
<comment type="catalytic activity">
    <reaction evidence="10">
        <text>tRNA(Met) + L-methionine + ATP = L-methionyl-tRNA(Met) + AMP + diphosphate</text>
        <dbReference type="Rhea" id="RHEA:13481"/>
        <dbReference type="Rhea" id="RHEA-COMP:9667"/>
        <dbReference type="Rhea" id="RHEA-COMP:9698"/>
        <dbReference type="ChEBI" id="CHEBI:30616"/>
        <dbReference type="ChEBI" id="CHEBI:33019"/>
        <dbReference type="ChEBI" id="CHEBI:57844"/>
        <dbReference type="ChEBI" id="CHEBI:78442"/>
        <dbReference type="ChEBI" id="CHEBI:78530"/>
        <dbReference type="ChEBI" id="CHEBI:456215"/>
        <dbReference type="EC" id="6.1.1.10"/>
    </reaction>
</comment>
<dbReference type="Gene3D" id="1.10.730.10">
    <property type="entry name" value="Isoleucyl-tRNA Synthetase, Domain 1"/>
    <property type="match status" value="1"/>
</dbReference>
<keyword evidence="5 11" id="KW-0547">Nucleotide-binding</keyword>
<dbReference type="FunFam" id="2.170.220.10:FF:000001">
    <property type="entry name" value="methionine--tRNA ligase, mitochondrial"/>
    <property type="match status" value="1"/>
</dbReference>
<evidence type="ECO:0000256" key="9">
    <source>
        <dbReference type="ARBA" id="ARBA00030904"/>
    </source>
</evidence>
<comment type="similarity">
    <text evidence="11">Belongs to the class-I aminoacyl-tRNA synthetase family.</text>
</comment>
<dbReference type="PANTHER" id="PTHR43326:SF1">
    <property type="entry name" value="METHIONINE--TRNA LIGASE, MITOCHONDRIAL"/>
    <property type="match status" value="1"/>
</dbReference>
<dbReference type="SUPFAM" id="SSF47323">
    <property type="entry name" value="Anticodon-binding domain of a subclass of class I aminoacyl-tRNA synthetases"/>
    <property type="match status" value="1"/>
</dbReference>
<dbReference type="Proteomes" id="UP000016842">
    <property type="component" value="Unassembled WGS sequence"/>
</dbReference>
<dbReference type="InterPro" id="IPR015413">
    <property type="entry name" value="Methionyl/Leucyl_tRNA_Synth"/>
</dbReference>
<dbReference type="EMBL" id="ASXJ01000275">
    <property type="protein sequence ID" value="ERM00606.1"/>
    <property type="molecule type" value="Genomic_DNA"/>
</dbReference>
<keyword evidence="4 11" id="KW-0436">Ligase</keyword>
<dbReference type="Gene3D" id="2.170.220.10">
    <property type="match status" value="1"/>
</dbReference>
<dbReference type="PANTHER" id="PTHR43326">
    <property type="entry name" value="METHIONYL-TRNA SYNTHETASE"/>
    <property type="match status" value="1"/>
</dbReference>
<keyword evidence="8 11" id="KW-0030">Aminoacyl-tRNA synthetase</keyword>
<dbReference type="GO" id="GO:0006431">
    <property type="term" value="P:methionyl-tRNA aminoacylation"/>
    <property type="evidence" value="ECO:0007669"/>
    <property type="project" value="InterPro"/>
</dbReference>
<organism evidence="14 15">
    <name type="scientific">Brucella intermedia 229E</name>
    <dbReference type="NCBI Taxonomy" id="1337887"/>
    <lineage>
        <taxon>Bacteria</taxon>
        <taxon>Pseudomonadati</taxon>
        <taxon>Pseudomonadota</taxon>
        <taxon>Alphaproteobacteria</taxon>
        <taxon>Hyphomicrobiales</taxon>
        <taxon>Brucellaceae</taxon>
        <taxon>Brucella/Ochrobactrum group</taxon>
        <taxon>Brucella</taxon>
    </lineage>
</organism>
<dbReference type="GO" id="GO:0004825">
    <property type="term" value="F:methionine-tRNA ligase activity"/>
    <property type="evidence" value="ECO:0007669"/>
    <property type="project" value="UniProtKB-EC"/>
</dbReference>
<keyword evidence="6 11" id="KW-0067">ATP-binding</keyword>
<feature type="non-terminal residue" evidence="14">
    <location>
        <position position="1"/>
    </location>
</feature>
<dbReference type="InterPro" id="IPR023457">
    <property type="entry name" value="Met-tRNA_synth_2"/>
</dbReference>
<feature type="domain" description="Methionyl/Leucyl tRNA synthetase" evidence="12">
    <location>
        <begin position="2"/>
        <end position="251"/>
    </location>
</feature>
<evidence type="ECO:0000256" key="11">
    <source>
        <dbReference type="RuleBase" id="RU363039"/>
    </source>
</evidence>
<evidence type="ECO:0000256" key="7">
    <source>
        <dbReference type="ARBA" id="ARBA00022917"/>
    </source>
</evidence>
<evidence type="ECO:0000256" key="3">
    <source>
        <dbReference type="ARBA" id="ARBA00018753"/>
    </source>
</evidence>
<dbReference type="InterPro" id="IPR009080">
    <property type="entry name" value="tRNAsynth_Ia_anticodon-bd"/>
</dbReference>
<dbReference type="EC" id="6.1.1.10" evidence="2"/>
<keyword evidence="7 11" id="KW-0648">Protein biosynthesis</keyword>
<dbReference type="NCBIfam" id="TIGR00398">
    <property type="entry name" value="metG"/>
    <property type="match status" value="1"/>
</dbReference>
<dbReference type="Gene3D" id="3.40.50.620">
    <property type="entry name" value="HUPs"/>
    <property type="match status" value="1"/>
</dbReference>
<name>U4VCW4_9HYPH</name>
<evidence type="ECO:0000256" key="4">
    <source>
        <dbReference type="ARBA" id="ARBA00022598"/>
    </source>
</evidence>
<feature type="domain" description="Methionyl-tRNA synthetase anticodon-binding" evidence="13">
    <location>
        <begin position="263"/>
        <end position="396"/>
    </location>
</feature>
<dbReference type="Pfam" id="PF19303">
    <property type="entry name" value="Anticodon_3"/>
    <property type="match status" value="1"/>
</dbReference>
<comment type="caution">
    <text evidence="14">The sequence shown here is derived from an EMBL/GenBank/DDBJ whole genome shotgun (WGS) entry which is preliminary data.</text>
</comment>
<evidence type="ECO:0000313" key="15">
    <source>
        <dbReference type="Proteomes" id="UP000016842"/>
    </source>
</evidence>
<evidence type="ECO:0000256" key="8">
    <source>
        <dbReference type="ARBA" id="ARBA00023146"/>
    </source>
</evidence>
<dbReference type="InterPro" id="IPR033911">
    <property type="entry name" value="MetRS_core"/>
</dbReference>
<dbReference type="SUPFAM" id="SSF52374">
    <property type="entry name" value="Nucleotidylyl transferase"/>
    <property type="match status" value="1"/>
</dbReference>